<dbReference type="RefSeq" id="WP_212691170.1">
    <property type="nucleotide sequence ID" value="NZ_CP058561.1"/>
</dbReference>
<organism evidence="1 2">
    <name type="scientific">Vallitalea guaymasensis</name>
    <dbReference type="NCBI Taxonomy" id="1185412"/>
    <lineage>
        <taxon>Bacteria</taxon>
        <taxon>Bacillati</taxon>
        <taxon>Bacillota</taxon>
        <taxon>Clostridia</taxon>
        <taxon>Lachnospirales</taxon>
        <taxon>Vallitaleaceae</taxon>
        <taxon>Vallitalea</taxon>
    </lineage>
</organism>
<accession>A0A8J8ME09</accession>
<reference evidence="1 2" key="1">
    <citation type="submission" date="2020-07" db="EMBL/GenBank/DDBJ databases">
        <title>Vallitalea guaymasensis genome.</title>
        <authorList>
            <person name="Postec A."/>
        </authorList>
    </citation>
    <scope>NUCLEOTIDE SEQUENCE [LARGE SCALE GENOMIC DNA]</scope>
    <source>
        <strain evidence="1 2">Ra1766G1</strain>
    </source>
</reference>
<name>A0A8J8ME09_9FIRM</name>
<protein>
    <submittedName>
        <fullName evidence="1">Uncharacterized protein</fullName>
    </submittedName>
</protein>
<dbReference type="Proteomes" id="UP000677305">
    <property type="component" value="Chromosome"/>
</dbReference>
<evidence type="ECO:0000313" key="2">
    <source>
        <dbReference type="Proteomes" id="UP000677305"/>
    </source>
</evidence>
<dbReference type="KEGG" id="vgu:HYG85_20080"/>
<proteinExistence type="predicted"/>
<gene>
    <name evidence="1" type="ORF">HYG85_20080</name>
</gene>
<dbReference type="EMBL" id="CP058561">
    <property type="protein sequence ID" value="QUH31093.1"/>
    <property type="molecule type" value="Genomic_DNA"/>
</dbReference>
<sequence>MDNTFLQKSCNYSWFSGTDIIVYDLYKKYAESYLITKGIQKLLTFDYIRSPYIDAVINTMDNKKIKLYVTEGTLLRIYEIFYKLNLCTDICQCKFTYSKENIKRIKLISRDEENREIPVIFHINADSRVNAIAEYMSMFAVKFVILHELGHYLNGHCGYSRSVNQNKFTFHLNEPIHIKLSSKQSKALEVDADSYAACFLFQEMEELIKNDDYILSLVEGKIDVYRLFAAGIQGVCCLMGIDNKISNTHPKSSVRACLCIDGACRLINDNDYKDEIFKTIANVVSFFNTLNNVDKDKFVNDMVSYGREAKEIEDCWRKDMYYKVKQFALSYISNY</sequence>
<evidence type="ECO:0000313" key="1">
    <source>
        <dbReference type="EMBL" id="QUH31093.1"/>
    </source>
</evidence>
<keyword evidence="2" id="KW-1185">Reference proteome</keyword>
<dbReference type="AlphaFoldDB" id="A0A8J8ME09"/>